<gene>
    <name evidence="8" type="ORF">SAMN04488101_11264</name>
</gene>
<evidence type="ECO:0000256" key="7">
    <source>
        <dbReference type="ARBA" id="ARBA00022694"/>
    </source>
</evidence>
<keyword evidence="5 8" id="KW-0808">Transferase</keyword>
<organism evidence="8 9">
    <name type="scientific">Pedobacter nyackensis</name>
    <dbReference type="NCBI Taxonomy" id="475255"/>
    <lineage>
        <taxon>Bacteria</taxon>
        <taxon>Pseudomonadati</taxon>
        <taxon>Bacteroidota</taxon>
        <taxon>Sphingobacteriia</taxon>
        <taxon>Sphingobacteriales</taxon>
        <taxon>Sphingobacteriaceae</taxon>
        <taxon>Pedobacter</taxon>
    </lineage>
</organism>
<evidence type="ECO:0000256" key="5">
    <source>
        <dbReference type="ARBA" id="ARBA00022679"/>
    </source>
</evidence>
<evidence type="ECO:0000256" key="3">
    <source>
        <dbReference type="ARBA" id="ARBA00011977"/>
    </source>
</evidence>
<evidence type="ECO:0000256" key="6">
    <source>
        <dbReference type="ARBA" id="ARBA00022691"/>
    </source>
</evidence>
<accession>A0A1W2EH72</accession>
<dbReference type="EC" id="2.1.1.33" evidence="3"/>
<keyword evidence="7" id="KW-0819">tRNA processing</keyword>
<comment type="catalytic activity">
    <reaction evidence="1">
        <text>guanosine(46) in tRNA + S-adenosyl-L-methionine = N(7)-methylguanosine(46) in tRNA + S-adenosyl-L-homocysteine</text>
        <dbReference type="Rhea" id="RHEA:42708"/>
        <dbReference type="Rhea" id="RHEA-COMP:10188"/>
        <dbReference type="Rhea" id="RHEA-COMP:10189"/>
        <dbReference type="ChEBI" id="CHEBI:57856"/>
        <dbReference type="ChEBI" id="CHEBI:59789"/>
        <dbReference type="ChEBI" id="CHEBI:74269"/>
        <dbReference type="ChEBI" id="CHEBI:74480"/>
        <dbReference type="EC" id="2.1.1.33"/>
    </reaction>
</comment>
<dbReference type="OrthoDB" id="962475at2"/>
<dbReference type="SUPFAM" id="SSF53335">
    <property type="entry name" value="S-adenosyl-L-methionine-dependent methyltransferases"/>
    <property type="match status" value="1"/>
</dbReference>
<dbReference type="InterPro" id="IPR029063">
    <property type="entry name" value="SAM-dependent_MTases_sf"/>
</dbReference>
<dbReference type="Pfam" id="PF02390">
    <property type="entry name" value="Methyltransf_4"/>
    <property type="match status" value="1"/>
</dbReference>
<sequence length="197" mass="23140">MQEQFLDLFRFDEDLAFDDLYPRYIKNLSPTHWTPLNIAEKASEFLAEPNARVLDIGSGVGKFCITAGFYNPQTEFYGIEQRQDLFLHAELAKTNINLPNVGFIHGNLTELNFEEYDHFYFFNSFYENLKPENGIDKKVKTSAELYNYYTDFLLKKLDQKPSGTKLVTYHGSKNQIPSSYQLIDNSFHWALKMWMRE</sequence>
<evidence type="ECO:0000256" key="4">
    <source>
        <dbReference type="ARBA" id="ARBA00022603"/>
    </source>
</evidence>
<keyword evidence="9" id="KW-1185">Reference proteome</keyword>
<evidence type="ECO:0000256" key="2">
    <source>
        <dbReference type="ARBA" id="ARBA00003015"/>
    </source>
</evidence>
<evidence type="ECO:0000256" key="1">
    <source>
        <dbReference type="ARBA" id="ARBA00000142"/>
    </source>
</evidence>
<keyword evidence="4 8" id="KW-0489">Methyltransferase</keyword>
<keyword evidence="6" id="KW-0949">S-adenosyl-L-methionine</keyword>
<dbReference type="RefSeq" id="WP_084291077.1">
    <property type="nucleotide sequence ID" value="NZ_FWYB01000012.1"/>
</dbReference>
<name>A0A1W2EH72_9SPHI</name>
<dbReference type="CDD" id="cd02440">
    <property type="entry name" value="AdoMet_MTases"/>
    <property type="match status" value="1"/>
</dbReference>
<dbReference type="STRING" id="475255.SAMN04488101_11264"/>
<proteinExistence type="predicted"/>
<evidence type="ECO:0000313" key="9">
    <source>
        <dbReference type="Proteomes" id="UP000192678"/>
    </source>
</evidence>
<dbReference type="Proteomes" id="UP000192678">
    <property type="component" value="Unassembled WGS sequence"/>
</dbReference>
<reference evidence="8 9" key="1">
    <citation type="submission" date="2017-04" db="EMBL/GenBank/DDBJ databases">
        <authorList>
            <person name="Afonso C.L."/>
            <person name="Miller P.J."/>
            <person name="Scott M.A."/>
            <person name="Spackman E."/>
            <person name="Goraichik I."/>
            <person name="Dimitrov K.M."/>
            <person name="Suarez D.L."/>
            <person name="Swayne D.E."/>
        </authorList>
    </citation>
    <scope>NUCLEOTIDE SEQUENCE [LARGE SCALE GENOMIC DNA]</scope>
    <source>
        <strain evidence="8 9">DSM 19625</strain>
    </source>
</reference>
<dbReference type="GO" id="GO:0008176">
    <property type="term" value="F:tRNA (guanine(46)-N7)-methyltransferase activity"/>
    <property type="evidence" value="ECO:0007669"/>
    <property type="project" value="UniProtKB-EC"/>
</dbReference>
<dbReference type="Gene3D" id="3.40.50.150">
    <property type="entry name" value="Vaccinia Virus protein VP39"/>
    <property type="match status" value="1"/>
</dbReference>
<dbReference type="AlphaFoldDB" id="A0A1W2EH72"/>
<comment type="function">
    <text evidence="2">Catalyzes the formation of N(7)-methylguanine at position 46 (m7G46) in tRNA.</text>
</comment>
<dbReference type="InterPro" id="IPR003358">
    <property type="entry name" value="tRNA_(Gua-N-7)_MeTrfase_Trmb"/>
</dbReference>
<evidence type="ECO:0000313" key="8">
    <source>
        <dbReference type="EMBL" id="SMD08792.1"/>
    </source>
</evidence>
<dbReference type="EMBL" id="FWYB01000012">
    <property type="protein sequence ID" value="SMD08792.1"/>
    <property type="molecule type" value="Genomic_DNA"/>
</dbReference>
<protein>
    <recommendedName>
        <fullName evidence="3">tRNA (guanine(46)-N(7))-methyltransferase</fullName>
        <ecNumber evidence="3">2.1.1.33</ecNumber>
    </recommendedName>
</protein>